<keyword evidence="2 6" id="KW-0227">DNA damage</keyword>
<keyword evidence="4 6" id="KW-0233">DNA recombination</keyword>
<dbReference type="InterPro" id="IPR013849">
    <property type="entry name" value="DNA_helicase_Holl-junc_RuvA_I"/>
</dbReference>
<dbReference type="GO" id="GO:0006310">
    <property type="term" value="P:DNA recombination"/>
    <property type="evidence" value="ECO:0007669"/>
    <property type="project" value="UniProtKB-UniRule"/>
</dbReference>
<feature type="domain" description="Helix-hairpin-helix DNA-binding motif class 1" evidence="7">
    <location>
        <begin position="108"/>
        <end position="127"/>
    </location>
</feature>
<feature type="domain" description="Helix-hairpin-helix DNA-binding motif class 1" evidence="7">
    <location>
        <begin position="73"/>
        <end position="92"/>
    </location>
</feature>
<dbReference type="GO" id="GO:0048476">
    <property type="term" value="C:Holliday junction resolvase complex"/>
    <property type="evidence" value="ECO:0007669"/>
    <property type="project" value="UniProtKB-UniRule"/>
</dbReference>
<proteinExistence type="inferred from homology"/>
<dbReference type="PaxDb" id="665571-STHERM_c11310"/>
<evidence type="ECO:0000256" key="4">
    <source>
        <dbReference type="ARBA" id="ARBA00023172"/>
    </source>
</evidence>
<evidence type="ECO:0000256" key="5">
    <source>
        <dbReference type="ARBA" id="ARBA00023204"/>
    </source>
</evidence>
<keyword evidence="8" id="KW-0347">Helicase</keyword>
<feature type="region of interest" description="Domain II" evidence="6">
    <location>
        <begin position="65"/>
        <end position="142"/>
    </location>
</feature>
<evidence type="ECO:0000313" key="9">
    <source>
        <dbReference type="Proteomes" id="UP000001296"/>
    </source>
</evidence>
<dbReference type="KEGG" id="sta:STHERM_c11310"/>
<dbReference type="SUPFAM" id="SSF47781">
    <property type="entry name" value="RuvA domain 2-like"/>
    <property type="match status" value="1"/>
</dbReference>
<protein>
    <recommendedName>
        <fullName evidence="6">Holliday junction branch migration complex subunit RuvA</fullName>
    </recommendedName>
</protein>
<comment type="caution">
    <text evidence="6">Lacks conserved residue(s) required for the propagation of feature annotation.</text>
</comment>
<dbReference type="Gene3D" id="2.40.50.140">
    <property type="entry name" value="Nucleic acid-binding proteins"/>
    <property type="match status" value="1"/>
</dbReference>
<dbReference type="Gene3D" id="1.10.150.20">
    <property type="entry name" value="5' to 3' exonuclease, C-terminal subdomain"/>
    <property type="match status" value="1"/>
</dbReference>
<dbReference type="GO" id="GO:0000400">
    <property type="term" value="F:four-way junction DNA binding"/>
    <property type="evidence" value="ECO:0007669"/>
    <property type="project" value="UniProtKB-UniRule"/>
</dbReference>
<evidence type="ECO:0000256" key="1">
    <source>
        <dbReference type="ARBA" id="ARBA00022490"/>
    </source>
</evidence>
<dbReference type="InterPro" id="IPR003583">
    <property type="entry name" value="Hlx-hairpin-Hlx_DNA-bd_motif"/>
</dbReference>
<evidence type="ECO:0000259" key="7">
    <source>
        <dbReference type="SMART" id="SM00278"/>
    </source>
</evidence>
<comment type="subunit">
    <text evidence="6">Homotetramer. Forms an RuvA(8)-RuvB(12)-Holliday junction (HJ) complex. HJ DNA is sandwiched between 2 RuvA tetramers; dsDNA enters through RuvA and exits via RuvB. An RuvB hexamer assembles on each DNA strand where it exits the tetramer. Each RuvB hexamer is contacted by two RuvA subunits (via domain III) on 2 adjacent RuvB subunits; this complex drives branch migration. In the full resolvosome a probable DNA-RuvA(4)-RuvB(12)-RuvC(2) complex forms which resolves the HJ.</text>
</comment>
<dbReference type="AlphaFoldDB" id="E0RST9"/>
<dbReference type="Pfam" id="PF14520">
    <property type="entry name" value="HHH_5"/>
    <property type="match status" value="1"/>
</dbReference>
<evidence type="ECO:0000256" key="2">
    <source>
        <dbReference type="ARBA" id="ARBA00022763"/>
    </source>
</evidence>
<dbReference type="NCBIfam" id="TIGR00084">
    <property type="entry name" value="ruvA"/>
    <property type="match status" value="1"/>
</dbReference>
<dbReference type="EMBL" id="CP001698">
    <property type="protein sequence ID" value="ADN02076.1"/>
    <property type="molecule type" value="Genomic_DNA"/>
</dbReference>
<name>E0RST9_WINT6</name>
<dbReference type="InterPro" id="IPR000085">
    <property type="entry name" value="RuvA"/>
</dbReference>
<dbReference type="GO" id="GO:0005524">
    <property type="term" value="F:ATP binding"/>
    <property type="evidence" value="ECO:0007669"/>
    <property type="project" value="InterPro"/>
</dbReference>
<dbReference type="InterPro" id="IPR010994">
    <property type="entry name" value="RuvA_2-like"/>
</dbReference>
<keyword evidence="5 6" id="KW-0234">DNA repair</keyword>
<keyword evidence="8" id="KW-0067">ATP-binding</keyword>
<organism evidence="8 9">
    <name type="scientific">Winmispira thermophila (strain ATCC 49972 / DSM 6192 / RI 19.B1)</name>
    <name type="common">Spirochaeta thermophila</name>
    <dbReference type="NCBI Taxonomy" id="665571"/>
    <lineage>
        <taxon>Bacteria</taxon>
        <taxon>Pseudomonadati</taxon>
        <taxon>Spirochaetota</taxon>
        <taxon>Spirochaetia</taxon>
        <taxon>Winmispirales</taxon>
        <taxon>Winmispiraceae</taxon>
        <taxon>Winmispira</taxon>
    </lineage>
</organism>
<keyword evidence="3 6" id="KW-0238">DNA-binding</keyword>
<dbReference type="SMART" id="SM00278">
    <property type="entry name" value="HhH1"/>
    <property type="match status" value="2"/>
</dbReference>
<dbReference type="GO" id="GO:0006281">
    <property type="term" value="P:DNA repair"/>
    <property type="evidence" value="ECO:0007669"/>
    <property type="project" value="UniProtKB-UniRule"/>
</dbReference>
<dbReference type="HAMAP" id="MF_00031">
    <property type="entry name" value="DNA_HJ_migration_RuvA"/>
    <property type="match status" value="1"/>
</dbReference>
<dbReference type="GO" id="GO:0005737">
    <property type="term" value="C:cytoplasm"/>
    <property type="evidence" value="ECO:0007669"/>
    <property type="project" value="UniProtKB-SubCell"/>
</dbReference>
<keyword evidence="1 6" id="KW-0963">Cytoplasm</keyword>
<feature type="region of interest" description="Domain III" evidence="6">
    <location>
        <begin position="148"/>
        <end position="197"/>
    </location>
</feature>
<sequence length="197" mass="22009">MLYSLSGVYRGIEGEKVLIETGGLTWEIDVPSSLLSQLPDPGDSLLLHVYLYHREDVLSLIGFASREERRLFLDLLKVQGIGPRQALRIISSVPVPLFREIIQKEDLARLAKTPGIGKKTAQKLLLTLKGSYVRQGTGDTEEAGPHRELVEALVEMGFDRARAERVLPDIIREVSEGEGVEGKEQEILRRAIIRLSE</sequence>
<accession>E0RST9</accession>
<dbReference type="RefSeq" id="WP_013313917.1">
    <property type="nucleotide sequence ID" value="NC_014484.1"/>
</dbReference>
<dbReference type="Proteomes" id="UP000001296">
    <property type="component" value="Chromosome"/>
</dbReference>
<evidence type="ECO:0000313" key="8">
    <source>
        <dbReference type="EMBL" id="ADN02076.1"/>
    </source>
</evidence>
<evidence type="ECO:0000256" key="6">
    <source>
        <dbReference type="HAMAP-Rule" id="MF_00031"/>
    </source>
</evidence>
<feature type="region of interest" description="Domain I" evidence="6">
    <location>
        <begin position="1"/>
        <end position="64"/>
    </location>
</feature>
<dbReference type="SUPFAM" id="SSF50249">
    <property type="entry name" value="Nucleic acid-binding proteins"/>
    <property type="match status" value="1"/>
</dbReference>
<dbReference type="GO" id="GO:0009378">
    <property type="term" value="F:four-way junction helicase activity"/>
    <property type="evidence" value="ECO:0007669"/>
    <property type="project" value="InterPro"/>
</dbReference>
<dbReference type="HOGENOM" id="CLU_087936_2_0_12"/>
<keyword evidence="8" id="KW-0547">Nucleotide-binding</keyword>
<gene>
    <name evidence="6 8" type="primary">ruvA</name>
    <name evidence="8" type="ordered locus">STHERM_c11310</name>
</gene>
<dbReference type="eggNOG" id="COG0632">
    <property type="taxonomic scope" value="Bacteria"/>
</dbReference>
<dbReference type="Pfam" id="PF01330">
    <property type="entry name" value="RuvA_N"/>
    <property type="match status" value="1"/>
</dbReference>
<comment type="function">
    <text evidence="6">The RuvA-RuvB-RuvC complex processes Holliday junction (HJ) DNA during genetic recombination and DNA repair, while the RuvA-RuvB complex plays an important role in the rescue of blocked DNA replication forks via replication fork reversal (RFR). RuvA specifically binds to HJ cruciform DNA, conferring on it an open structure. The RuvB hexamer acts as an ATP-dependent pump, pulling dsDNA into and through the RuvAB complex. HJ branch migration allows RuvC to scan DNA until it finds its consensus sequence, where it cleaves and resolves the cruciform DNA.</text>
</comment>
<reference evidence="8 9" key="2">
    <citation type="journal article" date="2010" name="J. Bacteriol.">
        <title>Genome sequence of the polysaccharide-degrading, thermophilic anaerobe Spirochaeta thermophila DSM 6192.</title>
        <authorList>
            <person name="Angelov A."/>
            <person name="Liebl S."/>
            <person name="Ballschmiter M."/>
            <person name="Bomeke M."/>
            <person name="Lehmann R."/>
            <person name="Liesegang H."/>
            <person name="Daniel R."/>
            <person name="Liebl W."/>
        </authorList>
    </citation>
    <scope>NUCLEOTIDE SEQUENCE [LARGE SCALE GENOMIC DNA]</scope>
    <source>
        <strain evidence="9">ATCC 49972 / DSM 6192 / RI 19.B1</strain>
    </source>
</reference>
<evidence type="ECO:0000256" key="3">
    <source>
        <dbReference type="ARBA" id="ARBA00023125"/>
    </source>
</evidence>
<dbReference type="InterPro" id="IPR012340">
    <property type="entry name" value="NA-bd_OB-fold"/>
</dbReference>
<comment type="subcellular location">
    <subcellularLocation>
        <location evidence="6">Cytoplasm</location>
    </subcellularLocation>
</comment>
<comment type="similarity">
    <text evidence="6">Belongs to the RuvA family.</text>
</comment>
<keyword evidence="8" id="KW-0378">Hydrolase</keyword>
<comment type="domain">
    <text evidence="6">Has three domains with a flexible linker between the domains II and III and assumes an 'L' shape. Domain III is highly mobile and contacts RuvB.</text>
</comment>
<reference key="1">
    <citation type="submission" date="2009-08" db="EMBL/GenBank/DDBJ databases">
        <title>The genome sequence of Spirochaeta thermophila DSM6192.</title>
        <authorList>
            <person name="Angelov A."/>
            <person name="Mientus M."/>
            <person name="Wittenberg S."/>
            <person name="Lehmann R."/>
            <person name="Liesegang H."/>
            <person name="Daniel R."/>
            <person name="Liebl W."/>
        </authorList>
    </citation>
    <scope>NUCLEOTIDE SEQUENCE</scope>
    <source>
        <strain>DSM 6192</strain>
    </source>
</reference>